<dbReference type="InterPro" id="IPR012902">
    <property type="entry name" value="N_methyl_site"/>
</dbReference>
<comment type="caution">
    <text evidence="6">The sequence shown here is derived from an EMBL/GenBank/DDBJ whole genome shotgun (WGS) entry which is preliminary data.</text>
</comment>
<dbReference type="RefSeq" id="WP_336202856.1">
    <property type="nucleotide sequence ID" value="NZ_JBANEI010000004.1"/>
</dbReference>
<name>A0ABU8DDQ1_ERWAP</name>
<gene>
    <name evidence="6" type="ORF">V8N49_08175</name>
</gene>
<dbReference type="InterPro" id="IPR016419">
    <property type="entry name" value="Prepilin_Pept-dep_B_prd"/>
</dbReference>
<sequence length="182" mass="20297">MSMKAHGFTLLETLIALAVGSVLMLGATRFLPLLQGQNLRLMMQVQLNEELLQIVQTLEKAIRRAGYCHGDCHGPAFSVQSAGSCLLLRWDENSNGKWEAAGRDDSELYGYRLRAGSLEMQRGVSSCEGGGWERLNDPRLIGIRDFKVARAERQVKITLGGYAKRVPIVTQRVEHWLTAENL</sequence>
<dbReference type="Proteomes" id="UP001306592">
    <property type="component" value="Unassembled WGS sequence"/>
</dbReference>
<dbReference type="InterPro" id="IPR051621">
    <property type="entry name" value="T2SS_protein_J"/>
</dbReference>
<protein>
    <submittedName>
        <fullName evidence="6">Prepilin peptidase-dependent protein</fullName>
    </submittedName>
</protein>
<organism evidence="6 7">
    <name type="scientific">Erwinia aphidicola</name>
    <dbReference type="NCBI Taxonomy" id="68334"/>
    <lineage>
        <taxon>Bacteria</taxon>
        <taxon>Pseudomonadati</taxon>
        <taxon>Pseudomonadota</taxon>
        <taxon>Gammaproteobacteria</taxon>
        <taxon>Enterobacterales</taxon>
        <taxon>Erwiniaceae</taxon>
        <taxon>Erwinia</taxon>
    </lineage>
</organism>
<dbReference type="PANTHER" id="PTHR39583:SF3">
    <property type="entry name" value="PREPILIN PEPTIDASE-DEPENDENT PROTEIN B"/>
    <property type="match status" value="1"/>
</dbReference>
<evidence type="ECO:0000256" key="5">
    <source>
        <dbReference type="ARBA" id="ARBA00023136"/>
    </source>
</evidence>
<dbReference type="PANTHER" id="PTHR39583">
    <property type="entry name" value="TYPE II SECRETION SYSTEM PROTEIN J-RELATED"/>
    <property type="match status" value="1"/>
</dbReference>
<dbReference type="EMBL" id="JBANEI010000004">
    <property type="protein sequence ID" value="MEI2681635.1"/>
    <property type="molecule type" value="Genomic_DNA"/>
</dbReference>
<keyword evidence="3" id="KW-0812">Transmembrane</keyword>
<evidence type="ECO:0000256" key="4">
    <source>
        <dbReference type="ARBA" id="ARBA00022989"/>
    </source>
</evidence>
<evidence type="ECO:0000313" key="7">
    <source>
        <dbReference type="Proteomes" id="UP001306592"/>
    </source>
</evidence>
<dbReference type="NCBIfam" id="TIGR02532">
    <property type="entry name" value="IV_pilin_GFxxxE"/>
    <property type="match status" value="1"/>
</dbReference>
<keyword evidence="7" id="KW-1185">Reference proteome</keyword>
<evidence type="ECO:0000256" key="1">
    <source>
        <dbReference type="ARBA" id="ARBA00004167"/>
    </source>
</evidence>
<keyword evidence="5" id="KW-0472">Membrane</keyword>
<keyword evidence="4" id="KW-1133">Transmembrane helix</keyword>
<dbReference type="NCBIfam" id="NF007848">
    <property type="entry name" value="PRK10557.1"/>
    <property type="match status" value="1"/>
</dbReference>
<proteinExistence type="predicted"/>
<dbReference type="PROSITE" id="PS00409">
    <property type="entry name" value="PROKAR_NTER_METHYL"/>
    <property type="match status" value="1"/>
</dbReference>
<keyword evidence="2" id="KW-0488">Methylation</keyword>
<evidence type="ECO:0000256" key="3">
    <source>
        <dbReference type="ARBA" id="ARBA00022692"/>
    </source>
</evidence>
<reference evidence="6 7" key="1">
    <citation type="submission" date="2024-02" db="EMBL/GenBank/DDBJ databases">
        <title>First report Erwinia aphidicola in onion in Chile.</title>
        <authorList>
            <person name="Valenzuela M."/>
            <person name="Pena M."/>
            <person name="Dutta B."/>
        </authorList>
    </citation>
    <scope>NUCLEOTIDE SEQUENCE [LARGE SCALE GENOMIC DNA]</scope>
    <source>
        <strain evidence="6 7">QCJ3A</strain>
    </source>
</reference>
<evidence type="ECO:0000313" key="6">
    <source>
        <dbReference type="EMBL" id="MEI2681635.1"/>
    </source>
</evidence>
<dbReference type="Pfam" id="PF07963">
    <property type="entry name" value="N_methyl"/>
    <property type="match status" value="1"/>
</dbReference>
<accession>A0ABU8DDQ1</accession>
<comment type="subcellular location">
    <subcellularLocation>
        <location evidence="1">Membrane</location>
        <topology evidence="1">Single-pass membrane protein</topology>
    </subcellularLocation>
</comment>
<evidence type="ECO:0000256" key="2">
    <source>
        <dbReference type="ARBA" id="ARBA00022481"/>
    </source>
</evidence>
<dbReference type="PIRSF" id="PIRSF004525">
    <property type="entry name" value="Pilin_peptidase-dep_B_prd"/>
    <property type="match status" value="1"/>
</dbReference>